<dbReference type="Pfam" id="PF00085">
    <property type="entry name" value="Thioredoxin"/>
    <property type="match status" value="2"/>
</dbReference>
<feature type="region of interest" description="Disordered" evidence="7">
    <location>
        <begin position="398"/>
        <end position="437"/>
    </location>
</feature>
<reference evidence="10 11" key="1">
    <citation type="journal article" date="2008" name="Nature">
        <title>The genome of the choanoflagellate Monosiga brevicollis and the origin of metazoans.</title>
        <authorList>
            <consortium name="JGI Sequencing"/>
            <person name="King N."/>
            <person name="Westbrook M.J."/>
            <person name="Young S.L."/>
            <person name="Kuo A."/>
            <person name="Abedin M."/>
            <person name="Chapman J."/>
            <person name="Fairclough S."/>
            <person name="Hellsten U."/>
            <person name="Isogai Y."/>
            <person name="Letunic I."/>
            <person name="Marr M."/>
            <person name="Pincus D."/>
            <person name="Putnam N."/>
            <person name="Rokas A."/>
            <person name="Wright K.J."/>
            <person name="Zuzow R."/>
            <person name="Dirks W."/>
            <person name="Good M."/>
            <person name="Goodstein D."/>
            <person name="Lemons D."/>
            <person name="Li W."/>
            <person name="Lyons J.B."/>
            <person name="Morris A."/>
            <person name="Nichols S."/>
            <person name="Richter D.J."/>
            <person name="Salamov A."/>
            <person name="Bork P."/>
            <person name="Lim W.A."/>
            <person name="Manning G."/>
            <person name="Miller W.T."/>
            <person name="McGinnis W."/>
            <person name="Shapiro H."/>
            <person name="Tjian R."/>
            <person name="Grigoriev I.V."/>
            <person name="Rokhsar D."/>
        </authorList>
    </citation>
    <scope>NUCLEOTIDE SEQUENCE [LARGE SCALE GENOMIC DNA]</scope>
    <source>
        <strain evidence="11">MX1 / ATCC 50154</strain>
    </source>
</reference>
<evidence type="ECO:0000256" key="3">
    <source>
        <dbReference type="ARBA" id="ARBA00012723"/>
    </source>
</evidence>
<dbReference type="GO" id="GO:0005783">
    <property type="term" value="C:endoplasmic reticulum"/>
    <property type="evidence" value="ECO:0000318"/>
    <property type="project" value="GO_Central"/>
</dbReference>
<dbReference type="PANTHER" id="PTHR45815:SF3">
    <property type="entry name" value="PROTEIN DISULFIDE-ISOMERASE A6"/>
    <property type="match status" value="1"/>
</dbReference>
<dbReference type="KEGG" id="mbr:MONBRDRAFT_16095"/>
<dbReference type="OMA" id="KQKLWGW"/>
<feature type="signal peptide" evidence="8">
    <location>
        <begin position="1"/>
        <end position="19"/>
    </location>
</feature>
<dbReference type="PRINTS" id="PR00421">
    <property type="entry name" value="THIOREDOXIN"/>
</dbReference>
<dbReference type="AlphaFoldDB" id="A9UWF3"/>
<evidence type="ECO:0000256" key="4">
    <source>
        <dbReference type="ARBA" id="ARBA00023157"/>
    </source>
</evidence>
<dbReference type="GO" id="GO:0005788">
    <property type="term" value="C:endoplasmic reticulum lumen"/>
    <property type="evidence" value="ECO:0007669"/>
    <property type="project" value="UniProtKB-SubCell"/>
</dbReference>
<dbReference type="GO" id="GO:0015035">
    <property type="term" value="F:protein-disulfide reductase activity"/>
    <property type="evidence" value="ECO:0000318"/>
    <property type="project" value="GO_Central"/>
</dbReference>
<evidence type="ECO:0000313" key="11">
    <source>
        <dbReference type="Proteomes" id="UP000001357"/>
    </source>
</evidence>
<feature type="chain" id="PRO_5002742500" description="protein disulfide-isomerase" evidence="8">
    <location>
        <begin position="20"/>
        <end position="437"/>
    </location>
</feature>
<keyword evidence="11" id="KW-1185">Reference proteome</keyword>
<dbReference type="GO" id="GO:0034976">
    <property type="term" value="P:response to endoplasmic reticulum stress"/>
    <property type="evidence" value="ECO:0000318"/>
    <property type="project" value="GO_Central"/>
</dbReference>
<feature type="domain" description="Thioredoxin" evidence="9">
    <location>
        <begin position="8"/>
        <end position="128"/>
    </location>
</feature>
<keyword evidence="8" id="KW-0732">Signal</keyword>
<name>A9UWF3_MONBE</name>
<evidence type="ECO:0000256" key="1">
    <source>
        <dbReference type="ARBA" id="ARBA00001182"/>
    </source>
</evidence>
<dbReference type="FunCoup" id="A9UWF3">
    <property type="interactions" value="1184"/>
</dbReference>
<dbReference type="Pfam" id="PF24541">
    <property type="entry name" value="Thioredox_PDIA6_C"/>
    <property type="match status" value="1"/>
</dbReference>
<sequence>MLAVLALVALAALVPAVTAANDVLELDPSSFKAMLKSDEIYVTAFTAPWCGHCQRLKPEYQKAAAALKGIVKFANVDMTQHQSLGGPYNVQGFPTIKIFGADKQHPSDFNSQRTAKALVDAALNEVRAVANARMGGKSSGRSSGSGSRSGSGSGGKNVIEASGSSFGSDVLGTEDLVIVAFTAPWCGHCQRLHPEYEKAARELKNEPVRFVNVDATQEQSLAAQYGVQGYPTIKVFPAGPKSGETEDYPAGRSASDFVEYAKSKLLETKPAPEVVEIADNSAFASSCTDHQLCFITFVPDILDTKAEGRNALIELQKDMAEKYKRRPFGWVWAAAGTQPALEAALDVGGFGYPALVAVNAKKERFATMRGAYTEDSISDFVGRLLTGRQATANLPGMPTVEKVEPWDGSDGPEEAFEEEFDLSDLDDVELDDGKDEL</sequence>
<dbReference type="Proteomes" id="UP000001357">
    <property type="component" value="Unassembled WGS sequence"/>
</dbReference>
<protein>
    <recommendedName>
        <fullName evidence="3">protein disulfide-isomerase</fullName>
        <ecNumber evidence="3">5.3.4.1</ecNumber>
    </recommendedName>
</protein>
<dbReference type="GeneID" id="5889827"/>
<dbReference type="RefSeq" id="XP_001744606.1">
    <property type="nucleotide sequence ID" value="XM_001744554.1"/>
</dbReference>
<evidence type="ECO:0000256" key="2">
    <source>
        <dbReference type="ARBA" id="ARBA00004319"/>
    </source>
</evidence>
<dbReference type="PROSITE" id="PS51352">
    <property type="entry name" value="THIOREDOXIN_2"/>
    <property type="match status" value="2"/>
</dbReference>
<dbReference type="eggNOG" id="KOG0191">
    <property type="taxonomic scope" value="Eukaryota"/>
</dbReference>
<comment type="catalytic activity">
    <reaction evidence="1">
        <text>Catalyzes the rearrangement of -S-S- bonds in proteins.</text>
        <dbReference type="EC" id="5.3.4.1"/>
    </reaction>
</comment>
<dbReference type="PROSITE" id="PS00194">
    <property type="entry name" value="THIOREDOXIN_1"/>
    <property type="match status" value="2"/>
</dbReference>
<evidence type="ECO:0000256" key="5">
    <source>
        <dbReference type="ARBA" id="ARBA00023235"/>
    </source>
</evidence>
<dbReference type="InterPro" id="IPR017937">
    <property type="entry name" value="Thioredoxin_CS"/>
</dbReference>
<comment type="subcellular location">
    <subcellularLocation>
        <location evidence="2">Endoplasmic reticulum lumen</location>
    </subcellularLocation>
</comment>
<evidence type="ECO:0000313" key="10">
    <source>
        <dbReference type="EMBL" id="EDQ90555.1"/>
    </source>
</evidence>
<keyword evidence="5" id="KW-0413">Isomerase</keyword>
<keyword evidence="6" id="KW-0676">Redox-active center</keyword>
<feature type="compositionally biased region" description="Low complexity" evidence="7">
    <location>
        <begin position="135"/>
        <end position="146"/>
    </location>
</feature>
<dbReference type="GO" id="GO:0003756">
    <property type="term" value="F:protein disulfide isomerase activity"/>
    <property type="evidence" value="ECO:0007669"/>
    <property type="project" value="UniProtKB-EC"/>
</dbReference>
<organism evidence="10 11">
    <name type="scientific">Monosiga brevicollis</name>
    <name type="common">Choanoflagellate</name>
    <dbReference type="NCBI Taxonomy" id="81824"/>
    <lineage>
        <taxon>Eukaryota</taxon>
        <taxon>Choanoflagellata</taxon>
        <taxon>Craspedida</taxon>
        <taxon>Salpingoecidae</taxon>
        <taxon>Monosiga</taxon>
    </lineage>
</organism>
<dbReference type="Gene3D" id="3.40.30.10">
    <property type="entry name" value="Glutaredoxin"/>
    <property type="match status" value="2"/>
</dbReference>
<gene>
    <name evidence="10" type="ORF">MONBRDRAFT_16095</name>
</gene>
<evidence type="ECO:0000256" key="7">
    <source>
        <dbReference type="SAM" id="MobiDB-lite"/>
    </source>
</evidence>
<feature type="domain" description="Thioredoxin" evidence="9">
    <location>
        <begin position="155"/>
        <end position="266"/>
    </location>
</feature>
<accession>A9UWF3</accession>
<evidence type="ECO:0000256" key="8">
    <source>
        <dbReference type="SAM" id="SignalP"/>
    </source>
</evidence>
<dbReference type="SUPFAM" id="SSF52833">
    <property type="entry name" value="Thioredoxin-like"/>
    <property type="match status" value="3"/>
</dbReference>
<feature type="compositionally biased region" description="Acidic residues" evidence="7">
    <location>
        <begin position="410"/>
        <end position="437"/>
    </location>
</feature>
<dbReference type="EC" id="5.3.4.1" evidence="3"/>
<dbReference type="EMBL" id="CH991547">
    <property type="protein sequence ID" value="EDQ90555.1"/>
    <property type="molecule type" value="Genomic_DNA"/>
</dbReference>
<dbReference type="InterPro" id="IPR036249">
    <property type="entry name" value="Thioredoxin-like_sf"/>
</dbReference>
<evidence type="ECO:0000259" key="9">
    <source>
        <dbReference type="PROSITE" id="PS51352"/>
    </source>
</evidence>
<dbReference type="InParanoid" id="A9UWF3"/>
<dbReference type="InterPro" id="IPR013766">
    <property type="entry name" value="Thioredoxin_domain"/>
</dbReference>
<dbReference type="STRING" id="81824.A9UWF3"/>
<dbReference type="PANTHER" id="PTHR45815">
    <property type="entry name" value="PROTEIN DISULFIDE-ISOMERASE A6"/>
    <property type="match status" value="1"/>
</dbReference>
<evidence type="ECO:0000256" key="6">
    <source>
        <dbReference type="ARBA" id="ARBA00023284"/>
    </source>
</evidence>
<dbReference type="InterPro" id="IPR057305">
    <property type="entry name" value="Thioredox_PDIA6_C"/>
</dbReference>
<feature type="region of interest" description="Disordered" evidence="7">
    <location>
        <begin position="132"/>
        <end position="156"/>
    </location>
</feature>
<proteinExistence type="predicted"/>
<keyword evidence="4" id="KW-1015">Disulfide bond</keyword>